<dbReference type="EMBL" id="BAAFGZ010000099">
    <property type="protein sequence ID" value="GAB0134887.1"/>
    <property type="molecule type" value="Genomic_DNA"/>
</dbReference>
<accession>A0ABQ0CNN3</accession>
<keyword evidence="6" id="KW-0067">ATP-binding</keyword>
<reference evidence="10" key="1">
    <citation type="submission" date="2024-06" db="EMBL/GenBank/DDBJ databases">
        <title>Draft Genome Sequences of Epichloe bromicola Strains Isolated from Elymus ciliaris.</title>
        <authorList>
            <consortium name="Epichloe bromicola genome sequencing consortium"/>
            <person name="Miura A."/>
            <person name="Imano S."/>
            <person name="Ashida A."/>
            <person name="Sato I."/>
            <person name="Chiba S."/>
            <person name="Tanaka A."/>
            <person name="Camagna M."/>
            <person name="Takemoto D."/>
        </authorList>
    </citation>
    <scope>NUCLEOTIDE SEQUENCE [LARGE SCALE GENOMIC DNA]</scope>
    <source>
        <strain evidence="10">DP</strain>
    </source>
</reference>
<dbReference type="Gene3D" id="3.40.50.300">
    <property type="entry name" value="P-loop containing nucleotide triphosphate hydrolases"/>
    <property type="match status" value="1"/>
</dbReference>
<dbReference type="PROSITE" id="PS51038">
    <property type="entry name" value="BAH"/>
    <property type="match status" value="1"/>
</dbReference>
<dbReference type="PANTHER" id="PTHR10763">
    <property type="entry name" value="CELL DIVISION CONTROL PROTEIN 6-RELATED"/>
    <property type="match status" value="1"/>
</dbReference>
<dbReference type="InterPro" id="IPR050311">
    <property type="entry name" value="ORC1/CDC6"/>
</dbReference>
<dbReference type="SMART" id="SM00382">
    <property type="entry name" value="AAA"/>
    <property type="match status" value="1"/>
</dbReference>
<sequence>MASPSVKPKSTETTSRRKRALPGVNRDDSDDELGSDDLPWEWLYNVENSDRASDDAQNDRKRRKVTGNKIIGARIGTFECRIGDTVLLKAEGSNEAWVAIICEFVEDDGEGEKAANFMWFSTEKEIRNKDRKRNDFYWNELYISPSWDINPLASINGKAKVSSLESFLSSHPSGKIARNSKDFGKTFICRRGCNTRTATYTDEFVWEELYTGVDDLFRLIDVVEKGTKAVRGRRKVREQSPQDTAYLPPQTPTKGARSAVTTPQSKRGHAEPGSRAQRRQVYPDQSVHFCKRTVLTLIDSGRGKKLEFTPLATRKLSPSAVQGSPFQVARSRLHVSSVPTSLPCREGEFSLVYSHLEASISEGTGNCIYISGTPGTGKTATVREVIARLEESVGSDELDDFIFVEINGMKITDPHQSYTLLWEALRGERASPSQALDLLEREFSNPSPRRVPCVVLMDELDQLVTKNQAVMYNFFNWPTLRHSRLIVLAVANTMDLPERTLSNKISSRLGLTRITFPGYTHEQLMRIIQSRLEGVPGDVVDADAVQFASRKVAAVSGDARRALDICRRAVEIAENDFQGDPTTPSKRGTQDLMQRGRVTIVTIKKAINEATTNPVQQHLRALPLMSKLLMAALLLRIRRTGLAETTFGETVDDLQRATAHAAPALPGMAQILDNGLQGTPGASQHHLGRPSYVHTAALDLVAAGLVNLEAHRAERSSKLRLAIADDEVKMALRDDGDLRAMGIGV</sequence>
<evidence type="ECO:0000256" key="5">
    <source>
        <dbReference type="ARBA" id="ARBA00023242"/>
    </source>
</evidence>
<protein>
    <recommendedName>
        <fullName evidence="6">Origin recognition complex subunit 1</fullName>
    </recommendedName>
</protein>
<keyword evidence="10" id="KW-1185">Reference proteome</keyword>
<comment type="subunit">
    <text evidence="6">ORC is composed of six subunits.</text>
</comment>
<organism evidence="9 10">
    <name type="scientific">Epichloe bromicola</name>
    <dbReference type="NCBI Taxonomy" id="79588"/>
    <lineage>
        <taxon>Eukaryota</taxon>
        <taxon>Fungi</taxon>
        <taxon>Dikarya</taxon>
        <taxon>Ascomycota</taxon>
        <taxon>Pezizomycotina</taxon>
        <taxon>Sordariomycetes</taxon>
        <taxon>Hypocreomycetidae</taxon>
        <taxon>Hypocreales</taxon>
        <taxon>Clavicipitaceae</taxon>
        <taxon>Epichloe</taxon>
    </lineage>
</organism>
<dbReference type="InterPro" id="IPR003959">
    <property type="entry name" value="ATPase_AAA_core"/>
</dbReference>
<dbReference type="Pfam" id="PF17872">
    <property type="entry name" value="AAA_lid_10"/>
    <property type="match status" value="1"/>
</dbReference>
<keyword evidence="4 6" id="KW-0238">DNA-binding</keyword>
<evidence type="ECO:0000256" key="4">
    <source>
        <dbReference type="ARBA" id="ARBA00023125"/>
    </source>
</evidence>
<dbReference type="Pfam" id="PF00004">
    <property type="entry name" value="AAA"/>
    <property type="match status" value="1"/>
</dbReference>
<evidence type="ECO:0000256" key="3">
    <source>
        <dbReference type="ARBA" id="ARBA00022705"/>
    </source>
</evidence>
<feature type="region of interest" description="Disordered" evidence="7">
    <location>
        <begin position="1"/>
        <end position="37"/>
    </location>
</feature>
<comment type="caution">
    <text evidence="9">The sequence shown here is derived from an EMBL/GenBank/DDBJ whole genome shotgun (WGS) entry which is preliminary data.</text>
</comment>
<dbReference type="SUPFAM" id="SSF82061">
    <property type="entry name" value="BAH domain"/>
    <property type="match status" value="1"/>
</dbReference>
<proteinExistence type="inferred from homology"/>
<feature type="region of interest" description="Disordered" evidence="7">
    <location>
        <begin position="232"/>
        <end position="282"/>
    </location>
</feature>
<keyword evidence="6" id="KW-0547">Nucleotide-binding</keyword>
<keyword evidence="5 6" id="KW-0539">Nucleus</keyword>
<dbReference type="CDD" id="cd00009">
    <property type="entry name" value="AAA"/>
    <property type="match status" value="1"/>
</dbReference>
<dbReference type="Proteomes" id="UP001562357">
    <property type="component" value="Unassembled WGS sequence"/>
</dbReference>
<dbReference type="InterPro" id="IPR027417">
    <property type="entry name" value="P-loop_NTPase"/>
</dbReference>
<dbReference type="SMART" id="SM00439">
    <property type="entry name" value="BAH"/>
    <property type="match status" value="1"/>
</dbReference>
<evidence type="ECO:0000256" key="7">
    <source>
        <dbReference type="SAM" id="MobiDB-lite"/>
    </source>
</evidence>
<dbReference type="Pfam" id="PF01426">
    <property type="entry name" value="BAH"/>
    <property type="match status" value="1"/>
</dbReference>
<comment type="function">
    <text evidence="6">Component of the origin recognition complex (ORC) that binds origins of replication. DNA-binding is ATP-dependent, however specific DNA sequences that define origins of replication have not been identified so far. ORC is required to assemble the pre-replication complex necessary to initiate DNA replication.</text>
</comment>
<dbReference type="SUPFAM" id="SSF52540">
    <property type="entry name" value="P-loop containing nucleoside triphosphate hydrolases"/>
    <property type="match status" value="1"/>
</dbReference>
<dbReference type="InterPro" id="IPR003593">
    <property type="entry name" value="AAA+_ATPase"/>
</dbReference>
<keyword evidence="3 6" id="KW-0235">DNA replication</keyword>
<evidence type="ECO:0000256" key="1">
    <source>
        <dbReference type="ARBA" id="ARBA00004123"/>
    </source>
</evidence>
<evidence type="ECO:0000256" key="6">
    <source>
        <dbReference type="RuleBase" id="RU365058"/>
    </source>
</evidence>
<feature type="compositionally biased region" description="Acidic residues" evidence="7">
    <location>
        <begin position="28"/>
        <end position="37"/>
    </location>
</feature>
<dbReference type="InterPro" id="IPR001025">
    <property type="entry name" value="BAH_dom"/>
</dbReference>
<comment type="similarity">
    <text evidence="2 6">Belongs to the ORC1 family.</text>
</comment>
<evidence type="ECO:0000256" key="2">
    <source>
        <dbReference type="ARBA" id="ARBA00008398"/>
    </source>
</evidence>
<name>A0ABQ0CNN3_9HYPO</name>
<dbReference type="InterPro" id="IPR043151">
    <property type="entry name" value="BAH_sf"/>
</dbReference>
<dbReference type="PANTHER" id="PTHR10763:SF23">
    <property type="entry name" value="ORIGIN RECOGNITION COMPLEX SUBUNIT 1"/>
    <property type="match status" value="1"/>
</dbReference>
<dbReference type="Gene3D" id="2.30.30.490">
    <property type="match status" value="1"/>
</dbReference>
<gene>
    <name evidence="9" type="primary">g3241</name>
    <name evidence="9" type="ORF">EsDP_00003241</name>
</gene>
<dbReference type="Gene3D" id="1.10.8.60">
    <property type="match status" value="1"/>
</dbReference>
<evidence type="ECO:0000313" key="10">
    <source>
        <dbReference type="Proteomes" id="UP001562357"/>
    </source>
</evidence>
<comment type="subcellular location">
    <subcellularLocation>
        <location evidence="1 6">Nucleus</location>
    </subcellularLocation>
</comment>
<evidence type="ECO:0000313" key="9">
    <source>
        <dbReference type="EMBL" id="GAB0134887.1"/>
    </source>
</evidence>
<feature type="domain" description="BAH" evidence="8">
    <location>
        <begin position="78"/>
        <end position="204"/>
    </location>
</feature>
<dbReference type="InterPro" id="IPR041083">
    <property type="entry name" value="AAA_lid_10"/>
</dbReference>
<evidence type="ECO:0000259" key="8">
    <source>
        <dbReference type="PROSITE" id="PS51038"/>
    </source>
</evidence>